<dbReference type="STRING" id="1477437.SAMN05444682_107135"/>
<accession>A0A1I3N8K0</accession>
<dbReference type="GO" id="GO:0005506">
    <property type="term" value="F:iron ion binding"/>
    <property type="evidence" value="ECO:0007669"/>
    <property type="project" value="InterPro"/>
</dbReference>
<evidence type="ECO:0000259" key="5">
    <source>
        <dbReference type="PROSITE" id="PS50903"/>
    </source>
</evidence>
<reference evidence="6 7" key="1">
    <citation type="submission" date="2016-10" db="EMBL/GenBank/DDBJ databases">
        <authorList>
            <person name="de Groot N.N."/>
        </authorList>
    </citation>
    <scope>NUCLEOTIDE SEQUENCE [LARGE SCALE GENOMIC DNA]</scope>
    <source>
        <strain evidence="6 7">RK1</strain>
    </source>
</reference>
<evidence type="ECO:0000256" key="1">
    <source>
        <dbReference type="ARBA" id="ARBA00022448"/>
    </source>
</evidence>
<dbReference type="AlphaFoldDB" id="A0A1I3N8K0"/>
<evidence type="ECO:0000313" key="6">
    <source>
        <dbReference type="EMBL" id="SFJ05641.1"/>
    </source>
</evidence>
<dbReference type="InterPro" id="IPR024934">
    <property type="entry name" value="Rubredoxin-like_dom"/>
</dbReference>
<keyword evidence="1" id="KW-0813">Transport</keyword>
<proteinExistence type="predicted"/>
<evidence type="ECO:0000256" key="3">
    <source>
        <dbReference type="ARBA" id="ARBA00022982"/>
    </source>
</evidence>
<evidence type="ECO:0000256" key="4">
    <source>
        <dbReference type="ARBA" id="ARBA00023004"/>
    </source>
</evidence>
<sequence>MAKQIQEALQRVKVNLLGGFVSIGDLKAFLMAIESVGIRTIKIGARQQILFAATSEQLEELTYDLFNLELLHEVNTDYYPNIVSSYVSDGIFNQSRWLREGIYKDILASFDFVPKLKVNMVDANQSLVPYYTGNLNFVSSDVGNFWHVFIRWPKTNQVFEWSSLVYSMDIGEICRQLEMLILNGDGLPRAGDVALGAGLESKVKESVQFHYQDPVQPLTESEFRLPYYEGFNRYDEKYWLGIYRPDETYTVSFLLAVCDACRASRIGQLYTTPWRSLIIKDIRQEDRKEWDYILDKHRVNLRHASNELNWQVEDWCEPALKLKRSIVRYFDRLNLRTYRLCFGIKMGSNSGIWGSIILKEIVGEGGASYYDVLHTKDFNANSRVLIPYKRRVAKNVLPKILKKLCDDFYDSKAGDGDLLVDQTVLHLPEVSDGEPIHQQFQCTHCLSIYDPAYGDALAAVLPGLDFTELPEAYTCGLCGAPKKDFKRWNAK</sequence>
<keyword evidence="3" id="KW-0249">Electron transport</keyword>
<evidence type="ECO:0000256" key="2">
    <source>
        <dbReference type="ARBA" id="ARBA00022723"/>
    </source>
</evidence>
<dbReference type="SUPFAM" id="SSF57802">
    <property type="entry name" value="Rubredoxin-like"/>
    <property type="match status" value="1"/>
</dbReference>
<dbReference type="Proteomes" id="UP000198670">
    <property type="component" value="Unassembled WGS sequence"/>
</dbReference>
<dbReference type="CDD" id="cd00730">
    <property type="entry name" value="rubredoxin"/>
    <property type="match status" value="1"/>
</dbReference>
<dbReference type="PROSITE" id="PS50903">
    <property type="entry name" value="RUBREDOXIN_LIKE"/>
    <property type="match status" value="1"/>
</dbReference>
<evidence type="ECO:0000313" key="7">
    <source>
        <dbReference type="Proteomes" id="UP000198670"/>
    </source>
</evidence>
<dbReference type="Pfam" id="PF00301">
    <property type="entry name" value="Rubredoxin"/>
    <property type="match status" value="1"/>
</dbReference>
<protein>
    <submittedName>
        <fullName evidence="6">Rubredoxin</fullName>
    </submittedName>
</protein>
<dbReference type="InterPro" id="IPR024935">
    <property type="entry name" value="Rubredoxin_dom"/>
</dbReference>
<organism evidence="6 7">
    <name type="scientific">Parapedobacter indicus</name>
    <dbReference type="NCBI Taxonomy" id="1477437"/>
    <lineage>
        <taxon>Bacteria</taxon>
        <taxon>Pseudomonadati</taxon>
        <taxon>Bacteroidota</taxon>
        <taxon>Sphingobacteriia</taxon>
        <taxon>Sphingobacteriales</taxon>
        <taxon>Sphingobacteriaceae</taxon>
        <taxon>Parapedobacter</taxon>
    </lineage>
</organism>
<keyword evidence="7" id="KW-1185">Reference proteome</keyword>
<name>A0A1I3N8K0_9SPHI</name>
<dbReference type="RefSeq" id="WP_090628127.1">
    <property type="nucleotide sequence ID" value="NZ_FOQO01000007.1"/>
</dbReference>
<keyword evidence="4" id="KW-0408">Iron</keyword>
<dbReference type="Gene3D" id="2.20.28.10">
    <property type="match status" value="1"/>
</dbReference>
<feature type="domain" description="Rubredoxin-like" evidence="5">
    <location>
        <begin position="437"/>
        <end position="488"/>
    </location>
</feature>
<keyword evidence="2" id="KW-0479">Metal-binding</keyword>
<gene>
    <name evidence="6" type="ORF">SAMN05444682_107135</name>
</gene>
<dbReference type="EMBL" id="FOQO01000007">
    <property type="protein sequence ID" value="SFJ05641.1"/>
    <property type="molecule type" value="Genomic_DNA"/>
</dbReference>
<dbReference type="OrthoDB" id="9758182at2"/>